<evidence type="ECO:0000256" key="8">
    <source>
        <dbReference type="RuleBase" id="RU363041"/>
    </source>
</evidence>
<keyword evidence="7 8" id="KW-0472">Membrane</keyword>
<comment type="caution">
    <text evidence="9">The sequence shown here is derived from an EMBL/GenBank/DDBJ whole genome shotgun (WGS) entry which is preliminary data.</text>
</comment>
<feature type="transmembrane region" description="Helical" evidence="8">
    <location>
        <begin position="189"/>
        <end position="211"/>
    </location>
</feature>
<keyword evidence="4 8" id="KW-1003">Cell membrane</keyword>
<feature type="transmembrane region" description="Helical" evidence="8">
    <location>
        <begin position="165"/>
        <end position="183"/>
    </location>
</feature>
<keyword evidence="3" id="KW-0813">Transport</keyword>
<feature type="transmembrane region" description="Helical" evidence="8">
    <location>
        <begin position="75"/>
        <end position="95"/>
    </location>
</feature>
<name>A0ABP5HNF9_9ACTN</name>
<dbReference type="Proteomes" id="UP001501480">
    <property type="component" value="Unassembled WGS sequence"/>
</dbReference>
<evidence type="ECO:0000256" key="2">
    <source>
        <dbReference type="ARBA" id="ARBA00009142"/>
    </source>
</evidence>
<evidence type="ECO:0000256" key="7">
    <source>
        <dbReference type="ARBA" id="ARBA00023136"/>
    </source>
</evidence>
<feature type="transmembrane region" description="Helical" evidence="8">
    <location>
        <begin position="6"/>
        <end position="33"/>
    </location>
</feature>
<keyword evidence="10" id="KW-1185">Reference proteome</keyword>
<evidence type="ECO:0000256" key="3">
    <source>
        <dbReference type="ARBA" id="ARBA00022448"/>
    </source>
</evidence>
<dbReference type="EMBL" id="BAAAPY010000007">
    <property type="protein sequence ID" value="GAA2080617.1"/>
    <property type="molecule type" value="Genomic_DNA"/>
</dbReference>
<dbReference type="PANTHER" id="PTHR30269:SF37">
    <property type="entry name" value="MEMBRANE TRANSPORTER PROTEIN"/>
    <property type="match status" value="1"/>
</dbReference>
<dbReference type="InterPro" id="IPR052017">
    <property type="entry name" value="TSUP"/>
</dbReference>
<dbReference type="Pfam" id="PF01925">
    <property type="entry name" value="TauE"/>
    <property type="match status" value="1"/>
</dbReference>
<accession>A0ABP5HNF9</accession>
<feature type="transmembrane region" description="Helical" evidence="8">
    <location>
        <begin position="130"/>
        <end position="153"/>
    </location>
</feature>
<evidence type="ECO:0000256" key="6">
    <source>
        <dbReference type="ARBA" id="ARBA00022989"/>
    </source>
</evidence>
<dbReference type="PANTHER" id="PTHR30269">
    <property type="entry name" value="TRANSMEMBRANE PROTEIN YFCA"/>
    <property type="match status" value="1"/>
</dbReference>
<evidence type="ECO:0000256" key="1">
    <source>
        <dbReference type="ARBA" id="ARBA00004651"/>
    </source>
</evidence>
<evidence type="ECO:0000256" key="4">
    <source>
        <dbReference type="ARBA" id="ARBA00022475"/>
    </source>
</evidence>
<gene>
    <name evidence="9" type="ORF">GCM10009821_21310</name>
</gene>
<reference evidence="10" key="1">
    <citation type="journal article" date="2019" name="Int. J. Syst. Evol. Microbiol.">
        <title>The Global Catalogue of Microorganisms (GCM) 10K type strain sequencing project: providing services to taxonomists for standard genome sequencing and annotation.</title>
        <authorList>
            <consortium name="The Broad Institute Genomics Platform"/>
            <consortium name="The Broad Institute Genome Sequencing Center for Infectious Disease"/>
            <person name="Wu L."/>
            <person name="Ma J."/>
        </authorList>
    </citation>
    <scope>NUCLEOTIDE SEQUENCE [LARGE SCALE GENOMIC DNA]</scope>
    <source>
        <strain evidence="10">JCM 15749</strain>
    </source>
</reference>
<dbReference type="InterPro" id="IPR002781">
    <property type="entry name" value="TM_pro_TauE-like"/>
</dbReference>
<comment type="subcellular location">
    <subcellularLocation>
        <location evidence="1 8">Cell membrane</location>
        <topology evidence="1 8">Multi-pass membrane protein</topology>
    </subcellularLocation>
</comment>
<sequence length="242" mass="24580">MLDIGVVAFTVIAVAVLAGTLVQSVIGLGLGLTAAPIITLLAPELMPGTMLVLASVFPVMTLARERSEIDWHGLAWSMPARVVGTVVGVVLVAMVGARGLGIGVSVIVLAAVLLTIRTVVIPITRGTLSGAGFVGGITGTASSIGGPPFALLYQHRPPLQIRTTMAVYFLIGALLSLGGLALAGELTRAQMVTAAALLPVLLAGALISGPLKRHLRPETVRPAVLVVCAASAVVLLVRSLLG</sequence>
<evidence type="ECO:0000313" key="9">
    <source>
        <dbReference type="EMBL" id="GAA2080617.1"/>
    </source>
</evidence>
<keyword evidence="6 8" id="KW-1133">Transmembrane helix</keyword>
<protein>
    <recommendedName>
        <fullName evidence="8">Probable membrane transporter protein</fullName>
    </recommendedName>
</protein>
<evidence type="ECO:0000256" key="5">
    <source>
        <dbReference type="ARBA" id="ARBA00022692"/>
    </source>
</evidence>
<evidence type="ECO:0000313" key="10">
    <source>
        <dbReference type="Proteomes" id="UP001501480"/>
    </source>
</evidence>
<comment type="similarity">
    <text evidence="2 8">Belongs to the 4-toluene sulfonate uptake permease (TSUP) (TC 2.A.102) family.</text>
</comment>
<organism evidence="9 10">
    <name type="scientific">Aeromicrobium halocynthiae</name>
    <dbReference type="NCBI Taxonomy" id="560557"/>
    <lineage>
        <taxon>Bacteria</taxon>
        <taxon>Bacillati</taxon>
        <taxon>Actinomycetota</taxon>
        <taxon>Actinomycetes</taxon>
        <taxon>Propionibacteriales</taxon>
        <taxon>Nocardioidaceae</taxon>
        <taxon>Aeromicrobium</taxon>
    </lineage>
</organism>
<feature type="transmembrane region" description="Helical" evidence="8">
    <location>
        <begin position="223"/>
        <end position="241"/>
    </location>
</feature>
<feature type="transmembrane region" description="Helical" evidence="8">
    <location>
        <begin position="45"/>
        <end position="63"/>
    </location>
</feature>
<feature type="transmembrane region" description="Helical" evidence="8">
    <location>
        <begin position="102"/>
        <end position="124"/>
    </location>
</feature>
<keyword evidence="5 8" id="KW-0812">Transmembrane</keyword>
<proteinExistence type="inferred from homology"/>
<dbReference type="RefSeq" id="WP_344328044.1">
    <property type="nucleotide sequence ID" value="NZ_BAAAPY010000007.1"/>
</dbReference>